<gene>
    <name evidence="1" type="ORF">CPB83DRAFT_834269</name>
</gene>
<comment type="caution">
    <text evidence="1">The sequence shown here is derived from an EMBL/GenBank/DDBJ whole genome shotgun (WGS) entry which is preliminary data.</text>
</comment>
<name>A0A9P6EKT2_9AGAR</name>
<dbReference type="Proteomes" id="UP000807306">
    <property type="component" value="Unassembled WGS sequence"/>
</dbReference>
<dbReference type="EMBL" id="MU157839">
    <property type="protein sequence ID" value="KAF9530622.1"/>
    <property type="molecule type" value="Genomic_DNA"/>
</dbReference>
<evidence type="ECO:0000313" key="1">
    <source>
        <dbReference type="EMBL" id="KAF9530622.1"/>
    </source>
</evidence>
<proteinExistence type="predicted"/>
<keyword evidence="2" id="KW-1185">Reference proteome</keyword>
<evidence type="ECO:0000313" key="2">
    <source>
        <dbReference type="Proteomes" id="UP000807306"/>
    </source>
</evidence>
<dbReference type="AlphaFoldDB" id="A0A9P6EKT2"/>
<accession>A0A9P6EKT2</accession>
<organism evidence="1 2">
    <name type="scientific">Crepidotus variabilis</name>
    <dbReference type="NCBI Taxonomy" id="179855"/>
    <lineage>
        <taxon>Eukaryota</taxon>
        <taxon>Fungi</taxon>
        <taxon>Dikarya</taxon>
        <taxon>Basidiomycota</taxon>
        <taxon>Agaricomycotina</taxon>
        <taxon>Agaricomycetes</taxon>
        <taxon>Agaricomycetidae</taxon>
        <taxon>Agaricales</taxon>
        <taxon>Agaricineae</taxon>
        <taxon>Crepidotaceae</taxon>
        <taxon>Crepidotus</taxon>
    </lineage>
</organism>
<reference evidence="1" key="1">
    <citation type="submission" date="2020-11" db="EMBL/GenBank/DDBJ databases">
        <authorList>
            <consortium name="DOE Joint Genome Institute"/>
            <person name="Ahrendt S."/>
            <person name="Riley R."/>
            <person name="Andreopoulos W."/>
            <person name="Labutti K."/>
            <person name="Pangilinan J."/>
            <person name="Ruiz-Duenas F.J."/>
            <person name="Barrasa J.M."/>
            <person name="Sanchez-Garcia M."/>
            <person name="Camarero S."/>
            <person name="Miyauchi S."/>
            <person name="Serrano A."/>
            <person name="Linde D."/>
            <person name="Babiker R."/>
            <person name="Drula E."/>
            <person name="Ayuso-Fernandez I."/>
            <person name="Pacheco R."/>
            <person name="Padilla G."/>
            <person name="Ferreira P."/>
            <person name="Barriuso J."/>
            <person name="Kellner H."/>
            <person name="Castanera R."/>
            <person name="Alfaro M."/>
            <person name="Ramirez L."/>
            <person name="Pisabarro A.G."/>
            <person name="Kuo A."/>
            <person name="Tritt A."/>
            <person name="Lipzen A."/>
            <person name="He G."/>
            <person name="Yan M."/>
            <person name="Ng V."/>
            <person name="Cullen D."/>
            <person name="Martin F."/>
            <person name="Rosso M.-N."/>
            <person name="Henrissat B."/>
            <person name="Hibbett D."/>
            <person name="Martinez A.T."/>
            <person name="Grigoriev I.V."/>
        </authorList>
    </citation>
    <scope>NUCLEOTIDE SEQUENCE</scope>
    <source>
        <strain evidence="1">CBS 506.95</strain>
    </source>
</reference>
<protein>
    <submittedName>
        <fullName evidence="1">Uncharacterized protein</fullName>
    </submittedName>
</protein>
<sequence length="174" mass="19455">MAHVGGLVDDWTEFEGFLLRSGCRLRELAIQVNDPDGGRLVNVLQLTPDLERLSITGSNLSEPFFSEMDAVALPRDTMEPAVDFLESLVSFRCATDQDSFDWSWLVSFLAIMTIRDKPSLVKFEFQHTGEHPSIFFNTVPDKDIFKLVMDVVQGLDVRILDSGRGLGRQNSSGS</sequence>